<feature type="domain" description="HTH gntR-type" evidence="4">
    <location>
        <begin position="19"/>
        <end position="87"/>
    </location>
</feature>
<protein>
    <submittedName>
        <fullName evidence="5">GntR family transcriptional regulator</fullName>
    </submittedName>
</protein>
<dbReference type="PANTHER" id="PTHR44846:SF1">
    <property type="entry name" value="MANNOSYL-D-GLYCERATE TRANSPORT_METABOLISM SYSTEM REPRESSOR MNGR-RELATED"/>
    <property type="match status" value="1"/>
</dbReference>
<dbReference type="InterPro" id="IPR036388">
    <property type="entry name" value="WH-like_DNA-bd_sf"/>
</dbReference>
<dbReference type="InterPro" id="IPR000524">
    <property type="entry name" value="Tscrpt_reg_HTH_GntR"/>
</dbReference>
<evidence type="ECO:0000256" key="1">
    <source>
        <dbReference type="ARBA" id="ARBA00023015"/>
    </source>
</evidence>
<dbReference type="CDD" id="cd07377">
    <property type="entry name" value="WHTH_GntR"/>
    <property type="match status" value="1"/>
</dbReference>
<dbReference type="Proteomes" id="UP000623678">
    <property type="component" value="Unassembled WGS sequence"/>
</dbReference>
<comment type="caution">
    <text evidence="5">The sequence shown here is derived from an EMBL/GenBank/DDBJ whole genome shotgun (WGS) entry which is preliminary data.</text>
</comment>
<dbReference type="GO" id="GO:0003700">
    <property type="term" value="F:DNA-binding transcription factor activity"/>
    <property type="evidence" value="ECO:0007669"/>
    <property type="project" value="InterPro"/>
</dbReference>
<dbReference type="Gene3D" id="1.10.10.10">
    <property type="entry name" value="Winged helix-like DNA-binding domain superfamily/Winged helix DNA-binding domain"/>
    <property type="match status" value="1"/>
</dbReference>
<dbReference type="RefSeq" id="WP_262394349.1">
    <property type="nucleotide sequence ID" value="NZ_JACRTD010000002.1"/>
</dbReference>
<accession>A0A926IBV3</accession>
<reference evidence="5" key="1">
    <citation type="submission" date="2020-08" db="EMBL/GenBank/DDBJ databases">
        <title>Genome public.</title>
        <authorList>
            <person name="Liu C."/>
            <person name="Sun Q."/>
        </authorList>
    </citation>
    <scope>NUCLEOTIDE SEQUENCE</scope>
    <source>
        <strain evidence="5">NSJ-64</strain>
    </source>
</reference>
<dbReference type="PROSITE" id="PS50949">
    <property type="entry name" value="HTH_GNTR"/>
    <property type="match status" value="1"/>
</dbReference>
<dbReference type="GO" id="GO:0003677">
    <property type="term" value="F:DNA binding"/>
    <property type="evidence" value="ECO:0007669"/>
    <property type="project" value="UniProtKB-KW"/>
</dbReference>
<dbReference type="InterPro" id="IPR036390">
    <property type="entry name" value="WH_DNA-bd_sf"/>
</dbReference>
<evidence type="ECO:0000313" key="6">
    <source>
        <dbReference type="Proteomes" id="UP000623678"/>
    </source>
</evidence>
<keyword evidence="1" id="KW-0805">Transcription regulation</keyword>
<dbReference type="Pfam" id="PF07702">
    <property type="entry name" value="UTRA"/>
    <property type="match status" value="1"/>
</dbReference>
<evidence type="ECO:0000256" key="3">
    <source>
        <dbReference type="ARBA" id="ARBA00023163"/>
    </source>
</evidence>
<dbReference type="SMART" id="SM00866">
    <property type="entry name" value="UTRA"/>
    <property type="match status" value="1"/>
</dbReference>
<sequence>MVWENSKKGKPIIDKSNPIPLYYQLINLIHEKIKSGELKPGDALPTEHEFRKIYGLSQTTIRKAISELIHENIVEAHRPKGVFVCQPKIEEYSNGFLTSFTEEFRQSGYQPRSRILCFETVPLYGHIAEELKMSPGERAHYIYRLRYLNDDPVSINYDYISSTFVPNLQYEDFAETGKEQSLYYILREVYKIKLVRAVETVTAVLLSKEEAALLNTAAGTPVISRKRLAFDESNHPILSEKTLIRYVYKTTLVGK</sequence>
<proteinExistence type="predicted"/>
<keyword evidence="3" id="KW-0804">Transcription</keyword>
<dbReference type="GO" id="GO:0045892">
    <property type="term" value="P:negative regulation of DNA-templated transcription"/>
    <property type="evidence" value="ECO:0007669"/>
    <property type="project" value="TreeGrafter"/>
</dbReference>
<evidence type="ECO:0000313" key="5">
    <source>
        <dbReference type="EMBL" id="MBC8584517.1"/>
    </source>
</evidence>
<dbReference type="EMBL" id="JACRTD010000002">
    <property type="protein sequence ID" value="MBC8584517.1"/>
    <property type="molecule type" value="Genomic_DNA"/>
</dbReference>
<evidence type="ECO:0000259" key="4">
    <source>
        <dbReference type="PROSITE" id="PS50949"/>
    </source>
</evidence>
<keyword evidence="2" id="KW-0238">DNA-binding</keyword>
<dbReference type="SUPFAM" id="SSF46785">
    <property type="entry name" value="Winged helix' DNA-binding domain"/>
    <property type="match status" value="1"/>
</dbReference>
<dbReference type="InterPro" id="IPR050679">
    <property type="entry name" value="Bact_HTH_transcr_reg"/>
</dbReference>
<organism evidence="5 6">
    <name type="scientific">Youxingia wuxianensis</name>
    <dbReference type="NCBI Taxonomy" id="2763678"/>
    <lineage>
        <taxon>Bacteria</taxon>
        <taxon>Bacillati</taxon>
        <taxon>Bacillota</taxon>
        <taxon>Clostridia</taxon>
        <taxon>Eubacteriales</taxon>
        <taxon>Oscillospiraceae</taxon>
        <taxon>Youxingia</taxon>
    </lineage>
</organism>
<dbReference type="Pfam" id="PF00392">
    <property type="entry name" value="GntR"/>
    <property type="match status" value="1"/>
</dbReference>
<evidence type="ECO:0000256" key="2">
    <source>
        <dbReference type="ARBA" id="ARBA00023125"/>
    </source>
</evidence>
<dbReference type="SUPFAM" id="SSF64288">
    <property type="entry name" value="Chorismate lyase-like"/>
    <property type="match status" value="1"/>
</dbReference>
<dbReference type="AlphaFoldDB" id="A0A926IBV3"/>
<name>A0A926IBV3_9FIRM</name>
<gene>
    <name evidence="5" type="ORF">H8705_02865</name>
</gene>
<dbReference type="InterPro" id="IPR011663">
    <property type="entry name" value="UTRA"/>
</dbReference>
<dbReference type="Gene3D" id="3.40.1410.10">
    <property type="entry name" value="Chorismate lyase-like"/>
    <property type="match status" value="1"/>
</dbReference>
<keyword evidence="6" id="KW-1185">Reference proteome</keyword>
<dbReference type="SMART" id="SM00345">
    <property type="entry name" value="HTH_GNTR"/>
    <property type="match status" value="1"/>
</dbReference>
<dbReference type="PANTHER" id="PTHR44846">
    <property type="entry name" value="MANNOSYL-D-GLYCERATE TRANSPORT/METABOLISM SYSTEM REPRESSOR MNGR-RELATED"/>
    <property type="match status" value="1"/>
</dbReference>
<dbReference type="InterPro" id="IPR028978">
    <property type="entry name" value="Chorismate_lyase_/UTRA_dom_sf"/>
</dbReference>